<feature type="active site" evidence="5">
    <location>
        <position position="418"/>
    </location>
</feature>
<dbReference type="OrthoDB" id="771136at2759"/>
<proteinExistence type="inferred from homology"/>
<dbReference type="PROSITE" id="PS00141">
    <property type="entry name" value="ASP_PROTEASE"/>
    <property type="match status" value="1"/>
</dbReference>
<feature type="active site" evidence="5">
    <location>
        <position position="227"/>
    </location>
</feature>
<keyword evidence="2 7" id="KW-0645">Protease</keyword>
<dbReference type="Gene3D" id="2.40.70.10">
    <property type="entry name" value="Acid Proteases"/>
    <property type="match status" value="2"/>
</dbReference>
<dbReference type="FunFam" id="2.40.70.10:FF:000115">
    <property type="entry name" value="Lysosomal aspartic protease"/>
    <property type="match status" value="1"/>
</dbReference>
<feature type="signal peptide" evidence="8">
    <location>
        <begin position="1"/>
        <end position="19"/>
    </location>
</feature>
<organism evidence="10 11">
    <name type="scientific">Cyclospora cayetanensis</name>
    <dbReference type="NCBI Taxonomy" id="88456"/>
    <lineage>
        <taxon>Eukaryota</taxon>
        <taxon>Sar</taxon>
        <taxon>Alveolata</taxon>
        <taxon>Apicomplexa</taxon>
        <taxon>Conoidasida</taxon>
        <taxon>Coccidia</taxon>
        <taxon>Eucoccidiorida</taxon>
        <taxon>Eimeriorina</taxon>
        <taxon>Eimeriidae</taxon>
        <taxon>Cyclospora</taxon>
    </lineage>
</organism>
<evidence type="ECO:0000256" key="6">
    <source>
        <dbReference type="PIRSR" id="PIRSR601461-2"/>
    </source>
</evidence>
<dbReference type="InterPro" id="IPR001461">
    <property type="entry name" value="Aspartic_peptidase_A1"/>
</dbReference>
<evidence type="ECO:0000256" key="8">
    <source>
        <dbReference type="SAM" id="SignalP"/>
    </source>
</evidence>
<dbReference type="GO" id="GO:0016485">
    <property type="term" value="P:protein processing"/>
    <property type="evidence" value="ECO:0007669"/>
    <property type="project" value="UniProtKB-ARBA"/>
</dbReference>
<dbReference type="InterPro" id="IPR001969">
    <property type="entry name" value="Aspartic_peptidase_AS"/>
</dbReference>
<evidence type="ECO:0000256" key="5">
    <source>
        <dbReference type="PIRSR" id="PIRSR601461-1"/>
    </source>
</evidence>
<dbReference type="GO" id="GO:0004190">
    <property type="term" value="F:aspartic-type endopeptidase activity"/>
    <property type="evidence" value="ECO:0007669"/>
    <property type="project" value="UniProtKB-KW"/>
</dbReference>
<evidence type="ECO:0000256" key="1">
    <source>
        <dbReference type="ARBA" id="ARBA00007447"/>
    </source>
</evidence>
<evidence type="ECO:0000256" key="2">
    <source>
        <dbReference type="ARBA" id="ARBA00022670"/>
    </source>
</evidence>
<evidence type="ECO:0000256" key="4">
    <source>
        <dbReference type="ARBA" id="ARBA00022801"/>
    </source>
</evidence>
<keyword evidence="10" id="KW-1185">Reference proteome</keyword>
<dbReference type="GeneID" id="34623842"/>
<evidence type="ECO:0000259" key="9">
    <source>
        <dbReference type="PROSITE" id="PS51767"/>
    </source>
</evidence>
<dbReference type="CDD" id="cd05471">
    <property type="entry name" value="pepsin_like"/>
    <property type="match status" value="1"/>
</dbReference>
<protein>
    <submittedName>
        <fullName evidence="11">Probable aspartic-type endopeptidase opsB</fullName>
    </submittedName>
</protein>
<keyword evidence="8" id="KW-0732">Signal</keyword>
<dbReference type="Proteomes" id="UP000515125">
    <property type="component" value="Unplaced"/>
</dbReference>
<dbReference type="PROSITE" id="PS51767">
    <property type="entry name" value="PEPTIDASE_A1"/>
    <property type="match status" value="1"/>
</dbReference>
<evidence type="ECO:0000313" key="10">
    <source>
        <dbReference type="Proteomes" id="UP000515125"/>
    </source>
</evidence>
<sequence length="719" mass="77894">MWRYGAALLLPVLSAGVNASVVATSLQLLNSHGASSEDKAAGPSVVLTAVSDGVDASLAEMHVKDGASLSSVTTQQSIRPYSSAKSSMPYCHNCFSENAASCRVCLHGEHESSFLMPMTPSRLSAEREEASFAALETNHYAVKNLNKTFYMKRGEGPFGSLGNKEIIREKQDDRSGSFLQSQGSTDILDLELGLAETSVPIMQMKDSQYCGMLGIGTPPQWVRPIFDTGSTNLWVVGSKCTDDTCKKVTQFDPTKSGTFEYTSPPVHLDITFGTGRIEGTTGVDNFQIGPFTVKRQTFGLVEGEGGHNMHGNIFKSIDFEGIVGMGFPEMSSTGATPIYDNIMNQAQLKRSEFAFYVAKGSPVSALFFGGVDPRFYEPPIHMFPVEREHYWEVALDAIYVGDKKFCCEGGTKNYVILDSGTSFNTLPGAEMKSFLEMIPSQDCGGEDDRFLQQYPDITYVIGGVSFVLKPEDYLVRSKMNICKPAYMQIDVPSEFGHAYILGSVAFMRHFFTVYRRSDGKTPSLVGIARAVHSPENKQYLQQVVDAYPAGTFKEGDLLALQRMSGAKAPRHKSPSGQRNTEGVRDGLNAACEKAPGGPAVVACSSSQASGVFLEKDADKPSGHQFFRWSGSSNMALRSLPSAVVACEAFVVLARDESFATGASSRDSYLQLLGGLGNIHLRHPRGHSIADGASREQTLPRQKTVVPVNIPCSGSSECAE</sequence>
<dbReference type="RefSeq" id="XP_022591371.2">
    <property type="nucleotide sequence ID" value="XM_022736950.2"/>
</dbReference>
<name>A0A6P5WDP1_9EIME</name>
<evidence type="ECO:0000313" key="11">
    <source>
        <dbReference type="RefSeq" id="XP_022591371.2"/>
    </source>
</evidence>
<keyword evidence="6" id="KW-1015">Disulfide bond</keyword>
<accession>A0A6P5WDP1</accession>
<feature type="disulfide bond" evidence="6">
    <location>
        <begin position="240"/>
        <end position="245"/>
    </location>
</feature>
<dbReference type="InterPro" id="IPR034164">
    <property type="entry name" value="Pepsin-like_dom"/>
</dbReference>
<gene>
    <name evidence="11" type="primary">LOC34623842</name>
</gene>
<dbReference type="PRINTS" id="PR00792">
    <property type="entry name" value="PEPSIN"/>
</dbReference>
<reference evidence="11" key="1">
    <citation type="submission" date="2025-08" db="UniProtKB">
        <authorList>
            <consortium name="RefSeq"/>
        </authorList>
    </citation>
    <scope>IDENTIFICATION</scope>
</reference>
<dbReference type="AlphaFoldDB" id="A0A6P5WDP1"/>
<dbReference type="Pfam" id="PF00026">
    <property type="entry name" value="Asp"/>
    <property type="match status" value="1"/>
</dbReference>
<comment type="similarity">
    <text evidence="1 7">Belongs to the peptidase A1 family.</text>
</comment>
<dbReference type="InterPro" id="IPR021109">
    <property type="entry name" value="Peptidase_aspartic_dom_sf"/>
</dbReference>
<keyword evidence="3 7" id="KW-0064">Aspartyl protease</keyword>
<dbReference type="InterPro" id="IPR033121">
    <property type="entry name" value="PEPTIDASE_A1"/>
</dbReference>
<evidence type="ECO:0000256" key="7">
    <source>
        <dbReference type="RuleBase" id="RU000454"/>
    </source>
</evidence>
<dbReference type="PANTHER" id="PTHR47966:SF51">
    <property type="entry name" value="BETA-SITE APP-CLEAVING ENZYME, ISOFORM A-RELATED"/>
    <property type="match status" value="1"/>
</dbReference>
<dbReference type="SUPFAM" id="SSF50630">
    <property type="entry name" value="Acid proteases"/>
    <property type="match status" value="1"/>
</dbReference>
<keyword evidence="4 7" id="KW-0378">Hydrolase</keyword>
<feature type="domain" description="Peptidase A1" evidence="9">
    <location>
        <begin position="209"/>
        <end position="528"/>
    </location>
</feature>
<evidence type="ECO:0000256" key="3">
    <source>
        <dbReference type="ARBA" id="ARBA00022750"/>
    </source>
</evidence>
<feature type="chain" id="PRO_5027700028" evidence="8">
    <location>
        <begin position="20"/>
        <end position="719"/>
    </location>
</feature>
<dbReference type="PANTHER" id="PTHR47966">
    <property type="entry name" value="BETA-SITE APP-CLEAVING ENZYME, ISOFORM A-RELATED"/>
    <property type="match status" value="1"/>
</dbReference>